<organism evidence="1">
    <name type="scientific">Salmonella enterica</name>
    <name type="common">Salmonella choleraesuis</name>
    <dbReference type="NCBI Taxonomy" id="28901"/>
    <lineage>
        <taxon>Bacteria</taxon>
        <taxon>Pseudomonadati</taxon>
        <taxon>Pseudomonadota</taxon>
        <taxon>Gammaproteobacteria</taxon>
        <taxon>Enterobacterales</taxon>
        <taxon>Enterobacteriaceae</taxon>
        <taxon>Salmonella</taxon>
    </lineage>
</organism>
<dbReference type="AlphaFoldDB" id="A0A5T3YI40"/>
<gene>
    <name evidence="1" type="ORF">EVK26_08605</name>
</gene>
<dbReference type="EMBL" id="AACZUF010000002">
    <property type="protein sequence ID" value="EAO0157895.1"/>
    <property type="molecule type" value="Genomic_DNA"/>
</dbReference>
<reference evidence="1" key="1">
    <citation type="submission" date="2019-01" db="EMBL/GenBank/DDBJ databases">
        <authorList>
            <consortium name="PulseNet: The National Subtyping Network for Foodborne Disease Surveillance"/>
            <person name="Tarr C.L."/>
            <person name="Trees E."/>
            <person name="Katz L.S."/>
            <person name="Carleton-Romer H.A."/>
            <person name="Stroika S."/>
            <person name="Kucerova Z."/>
            <person name="Roache K.F."/>
            <person name="Sabol A.L."/>
            <person name="Besser J."/>
            <person name="Gerner-Smidt P."/>
        </authorList>
    </citation>
    <scope>NUCLEOTIDE SEQUENCE</scope>
    <source>
        <strain evidence="1">PNUSAS066214</strain>
    </source>
</reference>
<evidence type="ECO:0000313" key="1">
    <source>
        <dbReference type="EMBL" id="EAO0157895.1"/>
    </source>
</evidence>
<comment type="caution">
    <text evidence="1">The sequence shown here is derived from an EMBL/GenBank/DDBJ whole genome shotgun (WGS) entry which is preliminary data.</text>
</comment>
<name>A0A5T3YI40_SALER</name>
<sequence>MKAIVGFPNINGVNDNGVRFFEKVSIKSLLIVIIEVINLISWATDNSLQPKILQHVSCSSVQVAYDNQELLLIIIWISSMIFSTSTKMLTSCNILIKWCILISIGKIRFKAVADCDY</sequence>
<proteinExistence type="predicted"/>
<accession>A0A5T3YI40</accession>
<protein>
    <submittedName>
        <fullName evidence="1">Uncharacterized protein</fullName>
    </submittedName>
</protein>